<reference evidence="4" key="1">
    <citation type="submission" date="2007-02" db="EMBL/GenBank/DDBJ databases">
        <title>Complete sequence of Mycobacterium sp. JLS.</title>
        <authorList>
            <consortium name="US DOE Joint Genome Institute"/>
            <person name="Copeland A."/>
            <person name="Lucas S."/>
            <person name="Lapidus A."/>
            <person name="Barry K."/>
            <person name="Detter J.C."/>
            <person name="Glavina del Rio T."/>
            <person name="Hammon N."/>
            <person name="Israni S."/>
            <person name="Dalin E."/>
            <person name="Tice H."/>
            <person name="Pitluck S."/>
            <person name="Chain P."/>
            <person name="Malfatti S."/>
            <person name="Shin M."/>
            <person name="Vergez L."/>
            <person name="Schmutz J."/>
            <person name="Larimer F."/>
            <person name="Land M."/>
            <person name="Hauser L."/>
            <person name="Kyrpides N."/>
            <person name="Mikhailova N."/>
            <person name="Miller C.D."/>
            <person name="Anderson A.J."/>
            <person name="Sims R.C."/>
            <person name="Richardson P."/>
        </authorList>
    </citation>
    <scope>NUCLEOTIDE SEQUENCE [LARGE SCALE GENOMIC DNA]</scope>
    <source>
        <strain evidence="4">JLS</strain>
    </source>
</reference>
<dbReference type="SUPFAM" id="SSF46955">
    <property type="entry name" value="Putative DNA-binding domain"/>
    <property type="match status" value="1"/>
</dbReference>
<dbReference type="CDD" id="cd01107">
    <property type="entry name" value="HTH_BmrR"/>
    <property type="match status" value="1"/>
</dbReference>
<dbReference type="InterPro" id="IPR009061">
    <property type="entry name" value="DNA-bd_dom_put_sf"/>
</dbReference>
<dbReference type="GO" id="GO:0003700">
    <property type="term" value="F:DNA-binding transcription factor activity"/>
    <property type="evidence" value="ECO:0007669"/>
    <property type="project" value="InterPro"/>
</dbReference>
<dbReference type="InterPro" id="IPR000551">
    <property type="entry name" value="MerR-type_HTH_dom"/>
</dbReference>
<dbReference type="Pfam" id="PF06445">
    <property type="entry name" value="GyrI-like"/>
    <property type="match status" value="1"/>
</dbReference>
<dbReference type="PANTHER" id="PTHR30204:SF97">
    <property type="entry name" value="MERR FAMILY REGULATORY PROTEIN"/>
    <property type="match status" value="1"/>
</dbReference>
<feature type="domain" description="HTH merR-type" evidence="3">
    <location>
        <begin position="4"/>
        <end position="74"/>
    </location>
</feature>
<dbReference type="KEGG" id="mjl:Mjls_5047"/>
<dbReference type="SUPFAM" id="SSF55136">
    <property type="entry name" value="Probable bacterial effector-binding domain"/>
    <property type="match status" value="1"/>
</dbReference>
<dbReference type="Pfam" id="PF13411">
    <property type="entry name" value="MerR_1"/>
    <property type="match status" value="1"/>
</dbReference>
<feature type="coiled-coil region" evidence="2">
    <location>
        <begin position="81"/>
        <end position="108"/>
    </location>
</feature>
<dbReference type="Gene3D" id="1.10.1660.10">
    <property type="match status" value="1"/>
</dbReference>
<dbReference type="PROSITE" id="PS50937">
    <property type="entry name" value="HTH_MERR_2"/>
    <property type="match status" value="1"/>
</dbReference>
<name>A0A5Q5CMS0_MYCSJ</name>
<sequence length="276" mass="30614">MRPGLSIGEFATVTRLSVRTLRRYHEAGLLEPATVDRFTGYRYYTSEQIPTAQVIQKLRQLDVPLAEVKSILASGDPEHRAEVIASHLKRLEAELDRTRAAVVSLRRLLNPDPADVAVELRSIPARTVVAVSDSVALEDSLDWYDAAMAELDEEFPPVERTGPPGGHYANELFTQGAGAFTVFRPVREPRPSGRIRVLDLPPADFAVAVHPGPHDDIDVTYGRLGAWVVEHTLAVDGPIQEIYLMGPRDSDDPQEWRTEIGWPVFRLAPVTEGWPG</sequence>
<evidence type="ECO:0000256" key="1">
    <source>
        <dbReference type="ARBA" id="ARBA00023125"/>
    </source>
</evidence>
<dbReference type="SMART" id="SM00871">
    <property type="entry name" value="AraC_E_bind"/>
    <property type="match status" value="1"/>
</dbReference>
<dbReference type="PANTHER" id="PTHR30204">
    <property type="entry name" value="REDOX-CYCLING DRUG-SENSING TRANSCRIPTIONAL ACTIVATOR SOXR"/>
    <property type="match status" value="1"/>
</dbReference>
<dbReference type="InterPro" id="IPR047057">
    <property type="entry name" value="MerR_fam"/>
</dbReference>
<dbReference type="EMBL" id="CP000580">
    <property type="protein sequence ID" value="ABO00812.1"/>
    <property type="molecule type" value="Genomic_DNA"/>
</dbReference>
<protein>
    <submittedName>
        <fullName evidence="4">Putative transcriptional regulator, MerR family</fullName>
    </submittedName>
</protein>
<organism evidence="4">
    <name type="scientific">Mycobacterium sp. (strain JLS)</name>
    <dbReference type="NCBI Taxonomy" id="164757"/>
    <lineage>
        <taxon>Bacteria</taxon>
        <taxon>Bacillati</taxon>
        <taxon>Actinomycetota</taxon>
        <taxon>Actinomycetes</taxon>
        <taxon>Mycobacteriales</taxon>
        <taxon>Mycobacteriaceae</taxon>
        <taxon>Mycobacterium</taxon>
    </lineage>
</organism>
<keyword evidence="2" id="KW-0175">Coiled coil</keyword>
<accession>A0A5Q5CMS0</accession>
<gene>
    <name evidence="4" type="ordered locus">Mjls_5047</name>
</gene>
<dbReference type="Gene3D" id="3.20.80.10">
    <property type="entry name" value="Regulatory factor, effector binding domain"/>
    <property type="match status" value="1"/>
</dbReference>
<dbReference type="GO" id="GO:0003677">
    <property type="term" value="F:DNA binding"/>
    <property type="evidence" value="ECO:0007669"/>
    <property type="project" value="UniProtKB-KW"/>
</dbReference>
<keyword evidence="1" id="KW-0238">DNA-binding</keyword>
<dbReference type="InterPro" id="IPR010499">
    <property type="entry name" value="AraC_E-bd"/>
</dbReference>
<evidence type="ECO:0000259" key="3">
    <source>
        <dbReference type="PROSITE" id="PS50937"/>
    </source>
</evidence>
<dbReference type="InterPro" id="IPR029442">
    <property type="entry name" value="GyrI-like"/>
</dbReference>
<proteinExistence type="predicted"/>
<dbReference type="InterPro" id="IPR011256">
    <property type="entry name" value="Reg_factor_effector_dom_sf"/>
</dbReference>
<evidence type="ECO:0000256" key="2">
    <source>
        <dbReference type="SAM" id="Coils"/>
    </source>
</evidence>
<dbReference type="SMART" id="SM00422">
    <property type="entry name" value="HTH_MERR"/>
    <property type="match status" value="1"/>
</dbReference>
<dbReference type="AlphaFoldDB" id="A0A5Q5CMS0"/>
<evidence type="ECO:0000313" key="4">
    <source>
        <dbReference type="EMBL" id="ABO00812.1"/>
    </source>
</evidence>